<reference evidence="6" key="1">
    <citation type="journal article" date="2021" name="PeerJ">
        <title>Extensive microbial diversity within the chicken gut microbiome revealed by metagenomics and culture.</title>
        <authorList>
            <person name="Gilroy R."/>
            <person name="Ravi A."/>
            <person name="Getino M."/>
            <person name="Pursley I."/>
            <person name="Horton D.L."/>
            <person name="Alikhan N.F."/>
            <person name="Baker D."/>
            <person name="Gharbi K."/>
            <person name="Hall N."/>
            <person name="Watson M."/>
            <person name="Adriaenssens E.M."/>
            <person name="Foster-Nyarko E."/>
            <person name="Jarju S."/>
            <person name="Secka A."/>
            <person name="Antonio M."/>
            <person name="Oren A."/>
            <person name="Chaudhuri R.R."/>
            <person name="La Ragione R."/>
            <person name="Hildebrand F."/>
            <person name="Pallen M.J."/>
        </authorList>
    </citation>
    <scope>NUCLEOTIDE SEQUENCE</scope>
    <source>
        <strain evidence="6">ChiBcec8-14828</strain>
    </source>
</reference>
<evidence type="ECO:0000259" key="5">
    <source>
        <dbReference type="Pfam" id="PF22692"/>
    </source>
</evidence>
<dbReference type="GO" id="GO:0071978">
    <property type="term" value="P:bacterial-type flagellum-dependent swarming motility"/>
    <property type="evidence" value="ECO:0007669"/>
    <property type="project" value="TreeGrafter"/>
</dbReference>
<sequence>MKAAFYAGRSGLLAQQAAMDNIGNNIANVNTYGYKSESVGFESLLAHEMYVNLEDKPLTGVGARAVGLGLNTQQGSFQTTGDSLDFAIQGDGWFAVDNNGTREYTRNGAFQVGLVNNVPYLTDAAGAFVLDTAGNRIQIPQGEGANLDLTGIADRIGVFVVDRASAMEPSAQNRYRANDATGAVRAAVSGDDYTLRQGALEFSNVKMEDEMTNMIMAQRAFQMSARVVQTSDEIEQEVNNLRA</sequence>
<comment type="subcellular location">
    <subcellularLocation>
        <location evidence="2">Bacterial flagellum basal body</location>
    </subcellularLocation>
</comment>
<accession>A0A9D2M2C7</accession>
<proteinExistence type="inferred from homology"/>
<dbReference type="PANTHER" id="PTHR30435:SF19">
    <property type="entry name" value="FLAGELLAR BASAL-BODY ROD PROTEIN FLGG"/>
    <property type="match status" value="1"/>
</dbReference>
<dbReference type="Pfam" id="PF22692">
    <property type="entry name" value="LlgE_F_G_D1"/>
    <property type="match status" value="1"/>
</dbReference>
<evidence type="ECO:0000256" key="1">
    <source>
        <dbReference type="ARBA" id="ARBA00009677"/>
    </source>
</evidence>
<feature type="domain" description="Flagellar hook protein FlgE/F/G-like D1" evidence="5">
    <location>
        <begin position="87"/>
        <end position="142"/>
    </location>
</feature>
<dbReference type="PANTHER" id="PTHR30435">
    <property type="entry name" value="FLAGELLAR PROTEIN"/>
    <property type="match status" value="1"/>
</dbReference>
<dbReference type="InterPro" id="IPR053967">
    <property type="entry name" value="LlgE_F_G-like_D1"/>
</dbReference>
<name>A0A9D2M2C7_9FIRM</name>
<dbReference type="NCBIfam" id="TIGR03506">
    <property type="entry name" value="FlgEFG_subfam"/>
    <property type="match status" value="1"/>
</dbReference>
<dbReference type="GO" id="GO:0009425">
    <property type="term" value="C:bacterial-type flagellum basal body"/>
    <property type="evidence" value="ECO:0007669"/>
    <property type="project" value="UniProtKB-SubCell"/>
</dbReference>
<dbReference type="EMBL" id="DWYA01000048">
    <property type="protein sequence ID" value="HJB39732.1"/>
    <property type="molecule type" value="Genomic_DNA"/>
</dbReference>
<dbReference type="InterPro" id="IPR010930">
    <property type="entry name" value="Flg_bb/hook_C_dom"/>
</dbReference>
<keyword evidence="2" id="KW-0975">Bacterial flagellum</keyword>
<comment type="caution">
    <text evidence="6">The sequence shown here is derived from an EMBL/GenBank/DDBJ whole genome shotgun (WGS) entry which is preliminary data.</text>
</comment>
<evidence type="ECO:0000256" key="2">
    <source>
        <dbReference type="RuleBase" id="RU362116"/>
    </source>
</evidence>
<gene>
    <name evidence="6" type="ORF">H9943_04965</name>
</gene>
<reference evidence="6" key="2">
    <citation type="submission" date="2021-04" db="EMBL/GenBank/DDBJ databases">
        <authorList>
            <person name="Gilroy R."/>
        </authorList>
    </citation>
    <scope>NUCLEOTIDE SEQUENCE</scope>
    <source>
        <strain evidence="6">ChiBcec8-14828</strain>
    </source>
</reference>
<dbReference type="Pfam" id="PF00460">
    <property type="entry name" value="Flg_bb_rod"/>
    <property type="match status" value="1"/>
</dbReference>
<keyword evidence="6" id="KW-0969">Cilium</keyword>
<evidence type="ECO:0000313" key="7">
    <source>
        <dbReference type="Proteomes" id="UP000824209"/>
    </source>
</evidence>
<evidence type="ECO:0000259" key="4">
    <source>
        <dbReference type="Pfam" id="PF06429"/>
    </source>
</evidence>
<evidence type="ECO:0000313" key="6">
    <source>
        <dbReference type="EMBL" id="HJB39732.1"/>
    </source>
</evidence>
<dbReference type="InterPro" id="IPR001444">
    <property type="entry name" value="Flag_bb_rod_N"/>
</dbReference>
<evidence type="ECO:0000259" key="3">
    <source>
        <dbReference type="Pfam" id="PF00460"/>
    </source>
</evidence>
<keyword evidence="6" id="KW-0966">Cell projection</keyword>
<dbReference type="Pfam" id="PF06429">
    <property type="entry name" value="Flg_bbr_C"/>
    <property type="match status" value="1"/>
</dbReference>
<dbReference type="AlphaFoldDB" id="A0A9D2M2C7"/>
<feature type="domain" description="Flagellar basal body rod protein N-terminal" evidence="3">
    <location>
        <begin position="5"/>
        <end position="35"/>
    </location>
</feature>
<dbReference type="InterPro" id="IPR020013">
    <property type="entry name" value="Flagellar_FlgE/F/G"/>
</dbReference>
<dbReference type="Proteomes" id="UP000824209">
    <property type="component" value="Unassembled WGS sequence"/>
</dbReference>
<organism evidence="6 7">
    <name type="scientific">Candidatus Ruthenibacterium avium</name>
    <dbReference type="NCBI Taxonomy" id="2838751"/>
    <lineage>
        <taxon>Bacteria</taxon>
        <taxon>Bacillati</taxon>
        <taxon>Bacillota</taxon>
        <taxon>Clostridia</taxon>
        <taxon>Eubacteriales</taxon>
        <taxon>Oscillospiraceae</taxon>
        <taxon>Ruthenibacterium</taxon>
    </lineage>
</organism>
<feature type="domain" description="Flagellar basal-body/hook protein C-terminal" evidence="4">
    <location>
        <begin position="196"/>
        <end position="241"/>
    </location>
</feature>
<keyword evidence="6" id="KW-0282">Flagellum</keyword>
<protein>
    <submittedName>
        <fullName evidence="6">Flagellar hook-basal body protein</fullName>
    </submittedName>
</protein>
<comment type="similarity">
    <text evidence="1 2">Belongs to the flagella basal body rod proteins family.</text>
</comment>
<dbReference type="SUPFAM" id="SSF117143">
    <property type="entry name" value="Flagellar hook protein flgE"/>
    <property type="match status" value="1"/>
</dbReference>
<dbReference type="InterPro" id="IPR037925">
    <property type="entry name" value="FlgE/F/G-like"/>
</dbReference>